<reference evidence="2" key="1">
    <citation type="submission" date="2018-05" db="EMBL/GenBank/DDBJ databases">
        <authorList>
            <person name="Lanie J.A."/>
            <person name="Ng W.-L."/>
            <person name="Kazmierczak K.M."/>
            <person name="Andrzejewski T.M."/>
            <person name="Davidsen T.M."/>
            <person name="Wayne K.J."/>
            <person name="Tettelin H."/>
            <person name="Glass J.I."/>
            <person name="Rusch D."/>
            <person name="Podicherti R."/>
            <person name="Tsui H.-C.T."/>
            <person name="Winkler M.E."/>
        </authorList>
    </citation>
    <scope>NUCLEOTIDE SEQUENCE</scope>
</reference>
<proteinExistence type="predicted"/>
<feature type="coiled-coil region" evidence="1">
    <location>
        <begin position="52"/>
        <end position="79"/>
    </location>
</feature>
<gene>
    <name evidence="2" type="ORF">METZ01_LOCUS100631</name>
</gene>
<organism evidence="2">
    <name type="scientific">marine metagenome</name>
    <dbReference type="NCBI Taxonomy" id="408172"/>
    <lineage>
        <taxon>unclassified sequences</taxon>
        <taxon>metagenomes</taxon>
        <taxon>ecological metagenomes</taxon>
    </lineage>
</organism>
<keyword evidence="1" id="KW-0175">Coiled coil</keyword>
<sequence length="226" mass="26976">MLKQETIQKIYDRQQWVGNSSISKKEIALILEQLTRKSVNLMKKQDMLVRQKTRVEIDLKRTEDEIKRTKERLDIIIRNDKHVSISLKKQKKKQYVKGRFWWEGKQRDVQIGSEKTIITLLKNLRKNQLIRGLTLKHGTNLSWKFIQTDQELTDAVRTIGGIKVTGYILNKVKKEGSYTMNSPKEDENYDHIEKNVLIHSRPMKKEKSMEMDWYEEWKNENFGEIK</sequence>
<evidence type="ECO:0000313" key="2">
    <source>
        <dbReference type="EMBL" id="SVA47777.1"/>
    </source>
</evidence>
<name>A0A381W740_9ZZZZ</name>
<accession>A0A381W740</accession>
<protein>
    <submittedName>
        <fullName evidence="2">Uncharacterized protein</fullName>
    </submittedName>
</protein>
<dbReference type="EMBL" id="UINC01010766">
    <property type="protein sequence ID" value="SVA47777.1"/>
    <property type="molecule type" value="Genomic_DNA"/>
</dbReference>
<dbReference type="AlphaFoldDB" id="A0A381W740"/>
<evidence type="ECO:0000256" key="1">
    <source>
        <dbReference type="SAM" id="Coils"/>
    </source>
</evidence>